<accession>A0AA36LL43</accession>
<dbReference type="Proteomes" id="UP000040841">
    <property type="component" value="Unassembled WGS sequence"/>
</dbReference>
<evidence type="ECO:0000256" key="7">
    <source>
        <dbReference type="ARBA" id="ARBA00023136"/>
    </source>
</evidence>
<dbReference type="PANTHER" id="PTHR30531">
    <property type="entry name" value="FLAGELLAR BIOSYNTHETIC PROTEIN FLHB"/>
    <property type="match status" value="1"/>
</dbReference>
<organism evidence="9 10">
    <name type="scientific">Yersinia mollaretii</name>
    <dbReference type="NCBI Taxonomy" id="33060"/>
    <lineage>
        <taxon>Bacteria</taxon>
        <taxon>Pseudomonadati</taxon>
        <taxon>Pseudomonadota</taxon>
        <taxon>Gammaproteobacteria</taxon>
        <taxon>Enterobacterales</taxon>
        <taxon>Yersiniaceae</taxon>
        <taxon>Yersinia</taxon>
    </lineage>
</organism>
<keyword evidence="3" id="KW-1003">Cell membrane</keyword>
<keyword evidence="6" id="KW-0843">Virulence</keyword>
<dbReference type="GO" id="GO:0009306">
    <property type="term" value="P:protein secretion"/>
    <property type="evidence" value="ECO:0007669"/>
    <property type="project" value="InterPro"/>
</dbReference>
<feature type="transmembrane region" description="Helical" evidence="8">
    <location>
        <begin position="134"/>
        <end position="154"/>
    </location>
</feature>
<keyword evidence="5 8" id="KW-1133">Transmembrane helix</keyword>
<dbReference type="AlphaFoldDB" id="A0AA36LL43"/>
<evidence type="ECO:0000313" key="9">
    <source>
        <dbReference type="EMBL" id="CNH89652.1"/>
    </source>
</evidence>
<dbReference type="EMBL" id="CQBM01000002">
    <property type="protein sequence ID" value="CNH89652.1"/>
    <property type="molecule type" value="Genomic_DNA"/>
</dbReference>
<proteinExistence type="inferred from homology"/>
<dbReference type="InterPro" id="IPR029025">
    <property type="entry name" value="T3SS_substrate_exporter_C"/>
</dbReference>
<sequence length="376" mass="42323">MAEKTEKPTDKKIRDSAKKGQSFKSKDMVAAVVLVAGAFTISGFSSLFGLGSLLQRILLSPTEIGVDALLDKLYSLFLLAVVPVLLACFLPGAIISLLQSRFRLATEAVKIDFSHLNPISGMKKIFSMRSLKELVKAFLYLVVFGTSALLFFVLWRQEIFMLYRTTINGMIGQWAHLCISFIVVFLAVALLVLLVDTLTEFFLFIKDLKMEKQEVKKEHKDNDGDPHIKSARRGLHQEIISEEVKSTVRDSTFVMANPTHIAMAIYFNSDVAPLPFIMMKTKGAHARAVIAYAEQQGVPVVRDIPLARQLWRNYNRDSFIDEQGLDDVMQIIHWLIRVELEKMGIDVDAVLEQLEANNTPSIREDEENNDSKPADT</sequence>
<evidence type="ECO:0000256" key="8">
    <source>
        <dbReference type="SAM" id="Phobius"/>
    </source>
</evidence>
<evidence type="ECO:0000256" key="4">
    <source>
        <dbReference type="ARBA" id="ARBA00022692"/>
    </source>
</evidence>
<keyword evidence="4 8" id="KW-0812">Transmembrane</keyword>
<feature type="transmembrane region" description="Helical" evidence="8">
    <location>
        <begin position="174"/>
        <end position="203"/>
    </location>
</feature>
<dbReference type="PANTHER" id="PTHR30531:SF14">
    <property type="entry name" value="SURFACE PRESENTATION OF ANTIGENS PROTEIN SPAS"/>
    <property type="match status" value="1"/>
</dbReference>
<reference evidence="9 10" key="1">
    <citation type="submission" date="2015-03" db="EMBL/GenBank/DDBJ databases">
        <authorList>
            <consortium name="Pathogen Informatics"/>
            <person name="Murphy D."/>
        </authorList>
    </citation>
    <scope>NUCLEOTIDE SEQUENCE [LARGE SCALE GENOMIC DNA]</scope>
    <source>
        <strain evidence="9 10">FE82747</strain>
    </source>
</reference>
<evidence type="ECO:0000256" key="3">
    <source>
        <dbReference type="ARBA" id="ARBA00022475"/>
    </source>
</evidence>
<dbReference type="GO" id="GO:0005886">
    <property type="term" value="C:plasma membrane"/>
    <property type="evidence" value="ECO:0007669"/>
    <property type="project" value="UniProtKB-SubCell"/>
</dbReference>
<dbReference type="Pfam" id="PF01312">
    <property type="entry name" value="Bac_export_2"/>
    <property type="match status" value="1"/>
</dbReference>
<feature type="transmembrane region" description="Helical" evidence="8">
    <location>
        <begin position="28"/>
        <end position="54"/>
    </location>
</feature>
<dbReference type="InterPro" id="IPR006135">
    <property type="entry name" value="T3SS_substrate_exporter"/>
</dbReference>
<gene>
    <name evidence="9" type="primary">ysaU</name>
    <name evidence="9" type="ORF">ERS008502_01671</name>
</gene>
<dbReference type="Gene3D" id="3.40.1690.10">
    <property type="entry name" value="secretion proteins EscU"/>
    <property type="match status" value="1"/>
</dbReference>
<comment type="similarity">
    <text evidence="2">Belongs to the type III secretion exporter family.</text>
</comment>
<dbReference type="NCBIfam" id="TIGR01404">
    <property type="entry name" value="FlhB_rel_III"/>
    <property type="match status" value="1"/>
</dbReference>
<dbReference type="NCBIfam" id="NF006017">
    <property type="entry name" value="PRK08156.1"/>
    <property type="match status" value="1"/>
</dbReference>
<evidence type="ECO:0000256" key="6">
    <source>
        <dbReference type="ARBA" id="ARBA00023026"/>
    </source>
</evidence>
<name>A0AA36LL43_YERMO</name>
<evidence type="ECO:0000256" key="1">
    <source>
        <dbReference type="ARBA" id="ARBA00004651"/>
    </source>
</evidence>
<dbReference type="PRINTS" id="PR00950">
    <property type="entry name" value="TYPE3IMSPROT"/>
</dbReference>
<feature type="transmembrane region" description="Helical" evidence="8">
    <location>
        <begin position="74"/>
        <end position="98"/>
    </location>
</feature>
<protein>
    <submittedName>
        <fullName evidence="9">Surface presentation of antigens protein SpaS</fullName>
    </submittedName>
</protein>
<evidence type="ECO:0000256" key="5">
    <source>
        <dbReference type="ARBA" id="ARBA00022989"/>
    </source>
</evidence>
<keyword evidence="7 8" id="KW-0472">Membrane</keyword>
<dbReference type="InterPro" id="IPR006307">
    <property type="entry name" value="BsaZ-like"/>
</dbReference>
<dbReference type="RefSeq" id="WP_049678366.1">
    <property type="nucleotide sequence ID" value="NZ_CABMMJ010000002.1"/>
</dbReference>
<comment type="subcellular location">
    <subcellularLocation>
        <location evidence="1">Cell membrane</location>
        <topology evidence="1">Multi-pass membrane protein</topology>
    </subcellularLocation>
</comment>
<evidence type="ECO:0000313" key="10">
    <source>
        <dbReference type="Proteomes" id="UP000040841"/>
    </source>
</evidence>
<evidence type="ECO:0000256" key="2">
    <source>
        <dbReference type="ARBA" id="ARBA00010690"/>
    </source>
</evidence>
<dbReference type="SUPFAM" id="SSF160544">
    <property type="entry name" value="EscU C-terminal domain-like"/>
    <property type="match status" value="1"/>
</dbReference>
<comment type="caution">
    <text evidence="9">The sequence shown here is derived from an EMBL/GenBank/DDBJ whole genome shotgun (WGS) entry which is preliminary data.</text>
</comment>